<evidence type="ECO:0000259" key="3">
    <source>
        <dbReference type="PROSITE" id="PS51186"/>
    </source>
</evidence>
<dbReference type="Gene3D" id="3.40.630.30">
    <property type="match status" value="1"/>
</dbReference>
<evidence type="ECO:0000256" key="1">
    <source>
        <dbReference type="ARBA" id="ARBA00022679"/>
    </source>
</evidence>
<dbReference type="PROSITE" id="PS51186">
    <property type="entry name" value="GNAT"/>
    <property type="match status" value="1"/>
</dbReference>
<feature type="domain" description="N-acetyltransferase" evidence="3">
    <location>
        <begin position="4"/>
        <end position="172"/>
    </location>
</feature>
<evidence type="ECO:0000256" key="2">
    <source>
        <dbReference type="ARBA" id="ARBA00023315"/>
    </source>
</evidence>
<evidence type="ECO:0000313" key="5">
    <source>
        <dbReference type="Proteomes" id="UP000629963"/>
    </source>
</evidence>
<name>A0ABR7J6B9_9FLAO</name>
<evidence type="ECO:0000313" key="4">
    <source>
        <dbReference type="EMBL" id="MBC5841080.1"/>
    </source>
</evidence>
<protein>
    <submittedName>
        <fullName evidence="4">GNAT family N-acetyltransferase</fullName>
    </submittedName>
</protein>
<dbReference type="RefSeq" id="WP_187009676.1">
    <property type="nucleotide sequence ID" value="NZ_JACRUI010000002.1"/>
</dbReference>
<sequence>MIVIQIVKATISDLALIRKISIQTFTETFAAVNTEQNLAFYINERLNEAVIKQEIENIQSSFYLAKANDIIVGYLKLNWGDAQTETLESQALEIHRIYVLKEFHGQQVGQRLLDEAITIANNKKVNFIWLGVWENNHQALRFYKKNGFISFDTHVFKLGNDTQTDLLLKLEV</sequence>
<dbReference type="EMBL" id="JACRUJ010000002">
    <property type="protein sequence ID" value="MBC5841080.1"/>
    <property type="molecule type" value="Genomic_DNA"/>
</dbReference>
<dbReference type="InterPro" id="IPR016181">
    <property type="entry name" value="Acyl_CoA_acyltransferase"/>
</dbReference>
<gene>
    <name evidence="4" type="ORF">H8R23_06655</name>
</gene>
<comment type="caution">
    <text evidence="4">The sequence shown here is derived from an EMBL/GenBank/DDBJ whole genome shotgun (WGS) entry which is preliminary data.</text>
</comment>
<dbReference type="InterPro" id="IPR000182">
    <property type="entry name" value="GNAT_dom"/>
</dbReference>
<keyword evidence="2" id="KW-0012">Acyltransferase</keyword>
<dbReference type="InterPro" id="IPR051556">
    <property type="entry name" value="N-term/lysine_N-AcTrnsfr"/>
</dbReference>
<keyword evidence="1" id="KW-0808">Transferase</keyword>
<dbReference type="PANTHER" id="PTHR42919:SF8">
    <property type="entry name" value="N-ALPHA-ACETYLTRANSFERASE 50"/>
    <property type="match status" value="1"/>
</dbReference>
<accession>A0ABR7J6B9</accession>
<reference evidence="4 5" key="1">
    <citation type="submission" date="2020-08" db="EMBL/GenBank/DDBJ databases">
        <title>Description of novel Flavobacterium F-380 isolate.</title>
        <authorList>
            <person name="Saticioglu I.B."/>
            <person name="Duman M."/>
            <person name="Altun S."/>
        </authorList>
    </citation>
    <scope>NUCLEOTIDE SEQUENCE [LARGE SCALE GENOMIC DNA]</scope>
    <source>
        <strain evidence="4 5">F-380</strain>
    </source>
</reference>
<dbReference type="SUPFAM" id="SSF55729">
    <property type="entry name" value="Acyl-CoA N-acyltransferases (Nat)"/>
    <property type="match status" value="1"/>
</dbReference>
<proteinExistence type="predicted"/>
<organism evidence="4 5">
    <name type="scientific">Flavobacterium kayseriense</name>
    <dbReference type="NCBI Taxonomy" id="2764714"/>
    <lineage>
        <taxon>Bacteria</taxon>
        <taxon>Pseudomonadati</taxon>
        <taxon>Bacteroidota</taxon>
        <taxon>Flavobacteriia</taxon>
        <taxon>Flavobacteriales</taxon>
        <taxon>Flavobacteriaceae</taxon>
        <taxon>Flavobacterium</taxon>
    </lineage>
</organism>
<dbReference type="Pfam" id="PF00583">
    <property type="entry name" value="Acetyltransf_1"/>
    <property type="match status" value="1"/>
</dbReference>
<dbReference type="PANTHER" id="PTHR42919">
    <property type="entry name" value="N-ALPHA-ACETYLTRANSFERASE"/>
    <property type="match status" value="1"/>
</dbReference>
<dbReference type="CDD" id="cd04301">
    <property type="entry name" value="NAT_SF"/>
    <property type="match status" value="1"/>
</dbReference>
<keyword evidence="5" id="KW-1185">Reference proteome</keyword>
<dbReference type="Proteomes" id="UP000629963">
    <property type="component" value="Unassembled WGS sequence"/>
</dbReference>